<evidence type="ECO:0000313" key="3">
    <source>
        <dbReference type="EMBL" id="CAF3779249.1"/>
    </source>
</evidence>
<evidence type="ECO:0000256" key="1">
    <source>
        <dbReference type="SAM" id="Phobius"/>
    </source>
</evidence>
<keyword evidence="1" id="KW-0472">Membrane</keyword>
<dbReference type="Proteomes" id="UP000663887">
    <property type="component" value="Unassembled WGS sequence"/>
</dbReference>
<dbReference type="EMBL" id="CAJNRG010010066">
    <property type="protein sequence ID" value="CAF2118919.1"/>
    <property type="molecule type" value="Genomic_DNA"/>
</dbReference>
<keyword evidence="1" id="KW-1133">Transmembrane helix</keyword>
<keyword evidence="1" id="KW-0812">Transmembrane</keyword>
<accession>A0A816UUV2</accession>
<dbReference type="EMBL" id="CAJOBF010000237">
    <property type="protein sequence ID" value="CAF3779249.1"/>
    <property type="molecule type" value="Genomic_DNA"/>
</dbReference>
<organism evidence="2 5">
    <name type="scientific">Rotaria magnacalcarata</name>
    <dbReference type="NCBI Taxonomy" id="392030"/>
    <lineage>
        <taxon>Eukaryota</taxon>
        <taxon>Metazoa</taxon>
        <taxon>Spiralia</taxon>
        <taxon>Gnathifera</taxon>
        <taxon>Rotifera</taxon>
        <taxon>Eurotatoria</taxon>
        <taxon>Bdelloidea</taxon>
        <taxon>Philodinida</taxon>
        <taxon>Philodinidae</taxon>
        <taxon>Rotaria</taxon>
    </lineage>
</organism>
<dbReference type="AlphaFoldDB" id="A0A816UUV2"/>
<proteinExistence type="predicted"/>
<sequence length="77" mass="7875">MYNQKAYMRYAPSSQLIPSPIYDVPKRTAAGGKTLPIIAGLIATIVLIGMGLGLGLGIGAAGLVSSNNLTVVTNTTV</sequence>
<evidence type="ECO:0000313" key="5">
    <source>
        <dbReference type="Proteomes" id="UP000663887"/>
    </source>
</evidence>
<reference evidence="2" key="1">
    <citation type="submission" date="2021-02" db="EMBL/GenBank/DDBJ databases">
        <authorList>
            <person name="Nowell W R."/>
        </authorList>
    </citation>
    <scope>NUCLEOTIDE SEQUENCE</scope>
</reference>
<dbReference type="Proteomes" id="UP000676336">
    <property type="component" value="Unassembled WGS sequence"/>
</dbReference>
<evidence type="ECO:0000313" key="2">
    <source>
        <dbReference type="EMBL" id="CAF2118919.1"/>
    </source>
</evidence>
<feature type="transmembrane region" description="Helical" evidence="1">
    <location>
        <begin position="35"/>
        <end position="64"/>
    </location>
</feature>
<protein>
    <submittedName>
        <fullName evidence="2">Uncharacterized protein</fullName>
    </submittedName>
</protein>
<dbReference type="EMBL" id="CAJOBI010003539">
    <property type="protein sequence ID" value="CAF3972389.1"/>
    <property type="molecule type" value="Genomic_DNA"/>
</dbReference>
<dbReference type="Proteomes" id="UP000663842">
    <property type="component" value="Unassembled WGS sequence"/>
</dbReference>
<evidence type="ECO:0000313" key="4">
    <source>
        <dbReference type="EMBL" id="CAF3972389.1"/>
    </source>
</evidence>
<comment type="caution">
    <text evidence="2">The sequence shown here is derived from an EMBL/GenBank/DDBJ whole genome shotgun (WGS) entry which is preliminary data.</text>
</comment>
<gene>
    <name evidence="4" type="ORF">SMN809_LOCUS10397</name>
    <name evidence="3" type="ORF">UXM345_LOCUS3594</name>
    <name evidence="2" type="ORF">XDN619_LOCUS22267</name>
</gene>
<name>A0A816UUV2_9BILA</name>